<keyword evidence="1" id="KW-1133">Transmembrane helix</keyword>
<feature type="transmembrane region" description="Helical" evidence="1">
    <location>
        <begin position="72"/>
        <end position="95"/>
    </location>
</feature>
<proteinExistence type="predicted"/>
<gene>
    <name evidence="2" type="ORF">ANCCAN_21143</name>
</gene>
<dbReference type="EMBL" id="JOJR01000984">
    <property type="protein sequence ID" value="RCN33042.1"/>
    <property type="molecule type" value="Genomic_DNA"/>
</dbReference>
<keyword evidence="1" id="KW-0812">Transmembrane</keyword>
<comment type="caution">
    <text evidence="2">The sequence shown here is derived from an EMBL/GenBank/DDBJ whole genome shotgun (WGS) entry which is preliminary data.</text>
</comment>
<name>A0A368FLX3_ANCCA</name>
<dbReference type="AlphaFoldDB" id="A0A368FLX3"/>
<reference evidence="2 3" key="1">
    <citation type="submission" date="2014-10" db="EMBL/GenBank/DDBJ databases">
        <title>Draft genome of the hookworm Ancylostoma caninum.</title>
        <authorList>
            <person name="Mitreva M."/>
        </authorList>
    </citation>
    <scope>NUCLEOTIDE SEQUENCE [LARGE SCALE GENOMIC DNA]</scope>
    <source>
        <strain evidence="2 3">Baltimore</strain>
    </source>
</reference>
<dbReference type="OrthoDB" id="10514287at2759"/>
<keyword evidence="3" id="KW-1185">Reference proteome</keyword>
<evidence type="ECO:0000313" key="3">
    <source>
        <dbReference type="Proteomes" id="UP000252519"/>
    </source>
</evidence>
<protein>
    <submittedName>
        <fullName evidence="2">Uncharacterized protein</fullName>
    </submittedName>
</protein>
<feature type="transmembrane region" description="Helical" evidence="1">
    <location>
        <begin position="101"/>
        <end position="120"/>
    </location>
</feature>
<evidence type="ECO:0000256" key="1">
    <source>
        <dbReference type="SAM" id="Phobius"/>
    </source>
</evidence>
<sequence length="139" mass="15596">MQTLMLITTLGGQTCSVASYIKAIHLLFGHVSLDLTQGLPLYGRLFFHIGNLFMCIERAAAVILVARYEKCVSVPITVGIVVVTSAASVFCAIMLNWLTSISHYSFVVIELLLVVSHRWLHFRKSIKIRRTAGQYQFIH</sequence>
<dbReference type="Proteomes" id="UP000252519">
    <property type="component" value="Unassembled WGS sequence"/>
</dbReference>
<accession>A0A368FLX3</accession>
<feature type="transmembrane region" description="Helical" evidence="1">
    <location>
        <begin position="42"/>
        <end position="65"/>
    </location>
</feature>
<keyword evidence="1" id="KW-0472">Membrane</keyword>
<evidence type="ECO:0000313" key="2">
    <source>
        <dbReference type="EMBL" id="RCN33042.1"/>
    </source>
</evidence>
<organism evidence="2 3">
    <name type="scientific">Ancylostoma caninum</name>
    <name type="common">Dog hookworm</name>
    <dbReference type="NCBI Taxonomy" id="29170"/>
    <lineage>
        <taxon>Eukaryota</taxon>
        <taxon>Metazoa</taxon>
        <taxon>Ecdysozoa</taxon>
        <taxon>Nematoda</taxon>
        <taxon>Chromadorea</taxon>
        <taxon>Rhabditida</taxon>
        <taxon>Rhabditina</taxon>
        <taxon>Rhabditomorpha</taxon>
        <taxon>Strongyloidea</taxon>
        <taxon>Ancylostomatidae</taxon>
        <taxon>Ancylostomatinae</taxon>
        <taxon>Ancylostoma</taxon>
    </lineage>
</organism>